<keyword evidence="8" id="KW-1185">Reference proteome</keyword>
<dbReference type="AlphaFoldDB" id="A0A830GWA2"/>
<dbReference type="HAMAP" id="MF_00029">
    <property type="entry name" value="Ribosomal_eS8"/>
    <property type="match status" value="1"/>
</dbReference>
<evidence type="ECO:0000256" key="5">
    <source>
        <dbReference type="ARBA" id="ARBA00035277"/>
    </source>
</evidence>
<dbReference type="GO" id="GO:0006412">
    <property type="term" value="P:translation"/>
    <property type="evidence" value="ECO:0007669"/>
    <property type="project" value="UniProtKB-UniRule"/>
</dbReference>
<comment type="caution">
    <text evidence="7">The sequence shown here is derived from an EMBL/GenBank/DDBJ whole genome shotgun (WGS) entry which is preliminary data.</text>
</comment>
<keyword evidence="4 6" id="KW-0687">Ribonucleoprotein</keyword>
<evidence type="ECO:0000313" key="8">
    <source>
        <dbReference type="Proteomes" id="UP000610960"/>
    </source>
</evidence>
<evidence type="ECO:0000256" key="4">
    <source>
        <dbReference type="ARBA" id="ARBA00023274"/>
    </source>
</evidence>
<gene>
    <name evidence="6" type="primary">rps8e</name>
    <name evidence="7" type="ORF">GCM10007981_09050</name>
</gene>
<evidence type="ECO:0000256" key="3">
    <source>
        <dbReference type="ARBA" id="ARBA00022980"/>
    </source>
</evidence>
<dbReference type="EMBL" id="BMNL01000002">
    <property type="protein sequence ID" value="GGP20542.1"/>
    <property type="molecule type" value="Genomic_DNA"/>
</dbReference>
<name>A0A830GWA2_9CREN</name>
<reference evidence="7" key="2">
    <citation type="submission" date="2020-09" db="EMBL/GenBank/DDBJ databases">
        <authorList>
            <person name="Sun Q."/>
            <person name="Ohkuma M."/>
        </authorList>
    </citation>
    <scope>NUCLEOTIDE SEQUENCE</scope>
    <source>
        <strain evidence="7">JCM 10088</strain>
    </source>
</reference>
<dbReference type="InterPro" id="IPR022309">
    <property type="entry name" value="Ribosomal_Se8/biogenesis_NSA2"/>
</dbReference>
<dbReference type="PANTHER" id="PTHR10394">
    <property type="entry name" value="40S RIBOSOMAL PROTEIN S8"/>
    <property type="match status" value="1"/>
</dbReference>
<dbReference type="CDD" id="cd11382">
    <property type="entry name" value="Ribosomal_S8e"/>
    <property type="match status" value="1"/>
</dbReference>
<evidence type="ECO:0000256" key="1">
    <source>
        <dbReference type="ARBA" id="ARBA00005257"/>
    </source>
</evidence>
<accession>A0A830GWA2</accession>
<dbReference type="Gene3D" id="2.40.10.310">
    <property type="match status" value="1"/>
</dbReference>
<evidence type="ECO:0000256" key="2">
    <source>
        <dbReference type="ARBA" id="ARBA00011458"/>
    </source>
</evidence>
<comment type="subunit">
    <text evidence="2 6">Part of the 30S ribosomal subunit.</text>
</comment>
<dbReference type="OrthoDB" id="372305at2157"/>
<dbReference type="NCBIfam" id="TIGR00307">
    <property type="entry name" value="eS8"/>
    <property type="match status" value="1"/>
</dbReference>
<dbReference type="Pfam" id="PF01201">
    <property type="entry name" value="Ribosomal_S8e"/>
    <property type="match status" value="1"/>
</dbReference>
<dbReference type="InterPro" id="IPR001047">
    <property type="entry name" value="Ribosomal_eS8"/>
</dbReference>
<protein>
    <recommendedName>
        <fullName evidence="5 6">Small ribosomal subunit protein eS8</fullName>
    </recommendedName>
</protein>
<evidence type="ECO:0000256" key="6">
    <source>
        <dbReference type="HAMAP-Rule" id="MF_00029"/>
    </source>
</evidence>
<reference evidence="7" key="1">
    <citation type="journal article" date="2014" name="Int. J. Syst. Evol. Microbiol.">
        <title>Complete genome sequence of Corynebacterium casei LMG S-19264T (=DSM 44701T), isolated from a smear-ripened cheese.</title>
        <authorList>
            <consortium name="US DOE Joint Genome Institute (JGI-PGF)"/>
            <person name="Walter F."/>
            <person name="Albersmeier A."/>
            <person name="Kalinowski J."/>
            <person name="Ruckert C."/>
        </authorList>
    </citation>
    <scope>NUCLEOTIDE SEQUENCE</scope>
    <source>
        <strain evidence="7">JCM 10088</strain>
    </source>
</reference>
<comment type="similarity">
    <text evidence="1 6">Belongs to the eukaryotic ribosomal protein eS8 family.</text>
</comment>
<keyword evidence="3 6" id="KW-0689">Ribosomal protein</keyword>
<dbReference type="InterPro" id="IPR020919">
    <property type="entry name" value="Ribosomal_protein_eS8_arc"/>
</dbReference>
<proteinExistence type="inferred from homology"/>
<dbReference type="GO" id="GO:0005840">
    <property type="term" value="C:ribosome"/>
    <property type="evidence" value="ECO:0007669"/>
    <property type="project" value="UniProtKB-KW"/>
</dbReference>
<dbReference type="FunFam" id="2.40.10.310:FF:000002">
    <property type="entry name" value="30S ribosomal protein S8e"/>
    <property type="match status" value="1"/>
</dbReference>
<sequence length="131" mass="14180">MAKLLSYFQGNDNKKISGGYRARTYKVKPKHLGGGPATNTRIGENAVKRDRSYGGVIKIRLLRTQYANVVDAATGKTVKSKIVKLVDTPANKDFLKRGIIVRGAIIETEAGRAVVTSRPGQDGVLNAVLLK</sequence>
<evidence type="ECO:0000313" key="7">
    <source>
        <dbReference type="EMBL" id="GGP20542.1"/>
    </source>
</evidence>
<dbReference type="GO" id="GO:1990904">
    <property type="term" value="C:ribonucleoprotein complex"/>
    <property type="evidence" value="ECO:0007669"/>
    <property type="project" value="UniProtKB-KW"/>
</dbReference>
<dbReference type="Proteomes" id="UP000610960">
    <property type="component" value="Unassembled WGS sequence"/>
</dbReference>
<dbReference type="RefSeq" id="WP_188596233.1">
    <property type="nucleotide sequence ID" value="NZ_BMNL01000002.1"/>
</dbReference>
<organism evidence="7 8">
    <name type="scientific">Thermocladium modestius</name>
    <dbReference type="NCBI Taxonomy" id="62609"/>
    <lineage>
        <taxon>Archaea</taxon>
        <taxon>Thermoproteota</taxon>
        <taxon>Thermoprotei</taxon>
        <taxon>Thermoproteales</taxon>
        <taxon>Thermoproteaceae</taxon>
        <taxon>Thermocladium</taxon>
    </lineage>
</organism>
<dbReference type="GO" id="GO:0003735">
    <property type="term" value="F:structural constituent of ribosome"/>
    <property type="evidence" value="ECO:0007669"/>
    <property type="project" value="InterPro"/>
</dbReference>